<dbReference type="PANTHER" id="PTHR33398:SF1">
    <property type="entry name" value="SMALL RIBOSOMAL SUBUNIT PROTEIN BS20C"/>
    <property type="match status" value="1"/>
</dbReference>
<keyword evidence="4 8" id="KW-0694">RNA-binding</keyword>
<dbReference type="Gene3D" id="1.20.58.110">
    <property type="entry name" value="Ribosomal protein S20"/>
    <property type="match status" value="1"/>
</dbReference>
<evidence type="ECO:0000313" key="10">
    <source>
        <dbReference type="EMBL" id="BBL72262.1"/>
    </source>
</evidence>
<reference evidence="10" key="1">
    <citation type="submission" date="2019-06" db="EMBL/GenBank/DDBJ databases">
        <title>Complete genome sequence of Methylogaea oryzae strain JCM16910.</title>
        <authorList>
            <person name="Asakawa S."/>
        </authorList>
    </citation>
    <scope>NUCLEOTIDE SEQUENCE</scope>
    <source>
        <strain evidence="10">E10</strain>
    </source>
</reference>
<dbReference type="RefSeq" id="WP_054773947.1">
    <property type="nucleotide sequence ID" value="NZ_AP019782.1"/>
</dbReference>
<dbReference type="NCBIfam" id="TIGR00029">
    <property type="entry name" value="S20"/>
    <property type="match status" value="1"/>
</dbReference>
<evidence type="ECO:0000256" key="5">
    <source>
        <dbReference type="ARBA" id="ARBA00022980"/>
    </source>
</evidence>
<comment type="similarity">
    <text evidence="2 8">Belongs to the bacterial ribosomal protein bS20 family.</text>
</comment>
<dbReference type="GO" id="GO:0070181">
    <property type="term" value="F:small ribosomal subunit rRNA binding"/>
    <property type="evidence" value="ECO:0007669"/>
    <property type="project" value="TreeGrafter"/>
</dbReference>
<gene>
    <name evidence="8 10" type="primary">rpsT</name>
    <name evidence="10" type="ORF">MoryE10_28680</name>
</gene>
<sequence>MANIASAKKRARQAEQRREHNAAMRSRLRTHVKKVLVAVQTGDAAQAQAAFREAQPIIDSAVNKGLIHKNKAARHKSRLNAKVKALALAS</sequence>
<evidence type="ECO:0000256" key="6">
    <source>
        <dbReference type="ARBA" id="ARBA00023274"/>
    </source>
</evidence>
<evidence type="ECO:0000256" key="4">
    <source>
        <dbReference type="ARBA" id="ARBA00022884"/>
    </source>
</evidence>
<evidence type="ECO:0000256" key="2">
    <source>
        <dbReference type="ARBA" id="ARBA00007634"/>
    </source>
</evidence>
<dbReference type="SUPFAM" id="SSF46992">
    <property type="entry name" value="Ribosomal protein S20"/>
    <property type="match status" value="1"/>
</dbReference>
<comment type="function">
    <text evidence="1 8">Binds directly to 16S ribosomal RNA.</text>
</comment>
<dbReference type="GO" id="GO:0005829">
    <property type="term" value="C:cytosol"/>
    <property type="evidence" value="ECO:0007669"/>
    <property type="project" value="TreeGrafter"/>
</dbReference>
<dbReference type="Pfam" id="PF01649">
    <property type="entry name" value="Ribosomal_S20p"/>
    <property type="match status" value="1"/>
</dbReference>
<dbReference type="InterPro" id="IPR036510">
    <property type="entry name" value="Ribosomal_bS20_sf"/>
</dbReference>
<dbReference type="GO" id="GO:0003735">
    <property type="term" value="F:structural constituent of ribosome"/>
    <property type="evidence" value="ECO:0007669"/>
    <property type="project" value="InterPro"/>
</dbReference>
<dbReference type="GO" id="GO:0015935">
    <property type="term" value="C:small ribosomal subunit"/>
    <property type="evidence" value="ECO:0007669"/>
    <property type="project" value="TreeGrafter"/>
</dbReference>
<evidence type="ECO:0000256" key="8">
    <source>
        <dbReference type="HAMAP-Rule" id="MF_00500"/>
    </source>
</evidence>
<name>A0A8D4VRA0_9GAMM</name>
<evidence type="ECO:0000256" key="7">
    <source>
        <dbReference type="ARBA" id="ARBA00035136"/>
    </source>
</evidence>
<dbReference type="Proteomes" id="UP000824988">
    <property type="component" value="Chromosome"/>
</dbReference>
<evidence type="ECO:0000256" key="1">
    <source>
        <dbReference type="ARBA" id="ARBA00003134"/>
    </source>
</evidence>
<feature type="compositionally biased region" description="Basic and acidic residues" evidence="9">
    <location>
        <begin position="12"/>
        <end position="22"/>
    </location>
</feature>
<proteinExistence type="inferred from homology"/>
<keyword evidence="5 8" id="KW-0689">Ribosomal protein</keyword>
<dbReference type="AlphaFoldDB" id="A0A8D4VRA0"/>
<dbReference type="HAMAP" id="MF_00500">
    <property type="entry name" value="Ribosomal_bS20"/>
    <property type="match status" value="1"/>
</dbReference>
<dbReference type="FunFam" id="1.20.58.110:FF:000001">
    <property type="entry name" value="30S ribosomal protein S20"/>
    <property type="match status" value="1"/>
</dbReference>
<dbReference type="EMBL" id="AP019782">
    <property type="protein sequence ID" value="BBL72262.1"/>
    <property type="molecule type" value="Genomic_DNA"/>
</dbReference>
<organism evidence="10 11">
    <name type="scientific">Methylogaea oryzae</name>
    <dbReference type="NCBI Taxonomy" id="1295382"/>
    <lineage>
        <taxon>Bacteria</taxon>
        <taxon>Pseudomonadati</taxon>
        <taxon>Pseudomonadota</taxon>
        <taxon>Gammaproteobacteria</taxon>
        <taxon>Methylococcales</taxon>
        <taxon>Methylococcaceae</taxon>
        <taxon>Methylogaea</taxon>
    </lineage>
</organism>
<evidence type="ECO:0000256" key="3">
    <source>
        <dbReference type="ARBA" id="ARBA00022730"/>
    </source>
</evidence>
<dbReference type="KEGG" id="moz:MoryE10_28680"/>
<keyword evidence="3 8" id="KW-0699">rRNA-binding</keyword>
<dbReference type="InterPro" id="IPR002583">
    <property type="entry name" value="Ribosomal_bS20"/>
</dbReference>
<evidence type="ECO:0000256" key="9">
    <source>
        <dbReference type="SAM" id="MobiDB-lite"/>
    </source>
</evidence>
<feature type="region of interest" description="Disordered" evidence="9">
    <location>
        <begin position="1"/>
        <end position="27"/>
    </location>
</feature>
<evidence type="ECO:0000313" key="11">
    <source>
        <dbReference type="Proteomes" id="UP000824988"/>
    </source>
</evidence>
<keyword evidence="11" id="KW-1185">Reference proteome</keyword>
<keyword evidence="6 8" id="KW-0687">Ribonucleoprotein</keyword>
<dbReference type="PANTHER" id="PTHR33398">
    <property type="entry name" value="30S RIBOSOMAL PROTEIN S20"/>
    <property type="match status" value="1"/>
</dbReference>
<accession>A0A8D4VRA0</accession>
<dbReference type="GO" id="GO:0006412">
    <property type="term" value="P:translation"/>
    <property type="evidence" value="ECO:0007669"/>
    <property type="project" value="UniProtKB-UniRule"/>
</dbReference>
<protein>
    <recommendedName>
        <fullName evidence="7 8">Small ribosomal subunit protein bS20</fullName>
    </recommendedName>
</protein>